<dbReference type="SFLD" id="SFLDG01082">
    <property type="entry name" value="B12-binding_domain_containing"/>
    <property type="match status" value="1"/>
</dbReference>
<reference evidence="7 8" key="1">
    <citation type="submission" date="2022-01" db="EMBL/GenBank/DDBJ databases">
        <title>Whole genome-based taxonomy of the Shewanellaceae.</title>
        <authorList>
            <person name="Martin-Rodriguez A.J."/>
        </authorList>
    </citation>
    <scope>NUCLEOTIDE SEQUENCE [LARGE SCALE GENOMIC DNA]</scope>
    <source>
        <strain evidence="7 8">DSM 17177</strain>
    </source>
</reference>
<dbReference type="PROSITE" id="PS51918">
    <property type="entry name" value="RADICAL_SAM"/>
    <property type="match status" value="1"/>
</dbReference>
<dbReference type="SFLD" id="SFLDG01095">
    <property type="entry name" value="Uncharacterised_Radical_SAM_Su"/>
    <property type="match status" value="1"/>
</dbReference>
<dbReference type="SUPFAM" id="SSF102114">
    <property type="entry name" value="Radical SAM enzymes"/>
    <property type="match status" value="1"/>
</dbReference>
<evidence type="ECO:0000256" key="2">
    <source>
        <dbReference type="ARBA" id="ARBA00022691"/>
    </source>
</evidence>
<name>A0ABT0LEF1_9GAMM</name>
<sequence>MLNYIEPVFRPPSEWKSLILQVTNGCSWNKCSFCDMYTASQKRFRAQKIDKIEQDIILAAKSGQDIRRIFLADGDAMSLPFKRLEAICLFINTHLPRVTRISSYCLPRNIANKTMEELTRLRALGLSLLYVGCESGDDEVLRRIQKGETFASSLAALNKMKVAGMKSSVMILNGLGGVTLSKQHAIASAKLMNEAQPDYLSTLVVSFPLGKKRMDEGFNGDFQLPNQQGLFEEMLCLVEHLELDKTIFRSDHASNYLVLKGVLGKDKSAFIEQINTALTMPESISLRQEWQRGL</sequence>
<evidence type="ECO:0000256" key="5">
    <source>
        <dbReference type="ARBA" id="ARBA00023014"/>
    </source>
</evidence>
<dbReference type="InterPro" id="IPR007197">
    <property type="entry name" value="rSAM"/>
</dbReference>
<dbReference type="SFLD" id="SFLDS00029">
    <property type="entry name" value="Radical_SAM"/>
    <property type="match status" value="1"/>
</dbReference>
<keyword evidence="5" id="KW-0411">Iron-sulfur</keyword>
<dbReference type="RefSeq" id="WP_248941391.1">
    <property type="nucleotide sequence ID" value="NZ_JAKIKS010000072.1"/>
</dbReference>
<proteinExistence type="predicted"/>
<protein>
    <submittedName>
        <fullName evidence="7">Radical SAM protein</fullName>
    </submittedName>
</protein>
<dbReference type="EMBL" id="JAKIKS010000072">
    <property type="protein sequence ID" value="MCL1126058.1"/>
    <property type="molecule type" value="Genomic_DNA"/>
</dbReference>
<keyword evidence="4" id="KW-0408">Iron</keyword>
<dbReference type="Gene3D" id="3.20.20.70">
    <property type="entry name" value="Aldolase class I"/>
    <property type="match status" value="1"/>
</dbReference>
<evidence type="ECO:0000313" key="7">
    <source>
        <dbReference type="EMBL" id="MCL1126058.1"/>
    </source>
</evidence>
<gene>
    <name evidence="7" type="ORF">L2764_16650</name>
</gene>
<comment type="cofactor">
    <cofactor evidence="1">
        <name>[4Fe-4S] cluster</name>
        <dbReference type="ChEBI" id="CHEBI:49883"/>
    </cofactor>
</comment>
<keyword evidence="8" id="KW-1185">Reference proteome</keyword>
<organism evidence="7 8">
    <name type="scientific">Shewanella surugensis</name>
    <dbReference type="NCBI Taxonomy" id="212020"/>
    <lineage>
        <taxon>Bacteria</taxon>
        <taxon>Pseudomonadati</taxon>
        <taxon>Pseudomonadota</taxon>
        <taxon>Gammaproteobacteria</taxon>
        <taxon>Alteromonadales</taxon>
        <taxon>Shewanellaceae</taxon>
        <taxon>Shewanella</taxon>
    </lineage>
</organism>
<dbReference type="InterPro" id="IPR013785">
    <property type="entry name" value="Aldolase_TIM"/>
</dbReference>
<dbReference type="PANTHER" id="PTHR43409:SF4">
    <property type="entry name" value="RADICAL SAM SUPERFAMILY PROTEIN"/>
    <property type="match status" value="1"/>
</dbReference>
<keyword evidence="3" id="KW-0479">Metal-binding</keyword>
<evidence type="ECO:0000256" key="4">
    <source>
        <dbReference type="ARBA" id="ARBA00023004"/>
    </source>
</evidence>
<comment type="caution">
    <text evidence="7">The sequence shown here is derived from an EMBL/GenBank/DDBJ whole genome shotgun (WGS) entry which is preliminary data.</text>
</comment>
<evidence type="ECO:0000259" key="6">
    <source>
        <dbReference type="PROSITE" id="PS51918"/>
    </source>
</evidence>
<dbReference type="InterPro" id="IPR051198">
    <property type="entry name" value="BchE-like"/>
</dbReference>
<dbReference type="Pfam" id="PF04055">
    <property type="entry name" value="Radical_SAM"/>
    <property type="match status" value="1"/>
</dbReference>
<evidence type="ECO:0000256" key="1">
    <source>
        <dbReference type="ARBA" id="ARBA00001966"/>
    </source>
</evidence>
<dbReference type="Proteomes" id="UP001203423">
    <property type="component" value="Unassembled WGS sequence"/>
</dbReference>
<evidence type="ECO:0000256" key="3">
    <source>
        <dbReference type="ARBA" id="ARBA00022723"/>
    </source>
</evidence>
<dbReference type="InterPro" id="IPR006638">
    <property type="entry name" value="Elp3/MiaA/NifB-like_rSAM"/>
</dbReference>
<feature type="domain" description="Radical SAM core" evidence="6">
    <location>
        <begin position="10"/>
        <end position="244"/>
    </location>
</feature>
<keyword evidence="2" id="KW-0949">S-adenosyl-L-methionine</keyword>
<dbReference type="PANTHER" id="PTHR43409">
    <property type="entry name" value="ANAEROBIC MAGNESIUM-PROTOPORPHYRIN IX MONOMETHYL ESTER CYCLASE-RELATED"/>
    <property type="match status" value="1"/>
</dbReference>
<dbReference type="InterPro" id="IPR058240">
    <property type="entry name" value="rSAM_sf"/>
</dbReference>
<dbReference type="CDD" id="cd01335">
    <property type="entry name" value="Radical_SAM"/>
    <property type="match status" value="1"/>
</dbReference>
<dbReference type="SMART" id="SM00729">
    <property type="entry name" value="Elp3"/>
    <property type="match status" value="1"/>
</dbReference>
<accession>A0ABT0LEF1</accession>
<evidence type="ECO:0000313" key="8">
    <source>
        <dbReference type="Proteomes" id="UP001203423"/>
    </source>
</evidence>